<comment type="caution">
    <text evidence="1">The sequence shown here is derived from an EMBL/GenBank/DDBJ whole genome shotgun (WGS) entry which is preliminary data.</text>
</comment>
<evidence type="ECO:0000313" key="2">
    <source>
        <dbReference type="Proteomes" id="UP000760494"/>
    </source>
</evidence>
<evidence type="ECO:0000313" key="1">
    <source>
        <dbReference type="EMBL" id="VTT78765.1"/>
    </source>
</evidence>
<organism evidence="1 2">
    <name type="scientific">Fusarium fujikuroi</name>
    <name type="common">Bakanae and foot rot disease fungus</name>
    <name type="synonym">Gibberella fujikuroi</name>
    <dbReference type="NCBI Taxonomy" id="5127"/>
    <lineage>
        <taxon>Eukaryota</taxon>
        <taxon>Fungi</taxon>
        <taxon>Dikarya</taxon>
        <taxon>Ascomycota</taxon>
        <taxon>Pezizomycotina</taxon>
        <taxon>Sordariomycetes</taxon>
        <taxon>Hypocreomycetidae</taxon>
        <taxon>Hypocreales</taxon>
        <taxon>Nectriaceae</taxon>
        <taxon>Fusarium</taxon>
        <taxon>Fusarium fujikuroi species complex</taxon>
    </lineage>
</organism>
<dbReference type="EMBL" id="CABFJX010000395">
    <property type="protein sequence ID" value="VTT78765.1"/>
    <property type="molecule type" value="Genomic_DNA"/>
</dbReference>
<name>A0A9Q9UF88_FUSFU</name>
<accession>A0A9Q9UF88</accession>
<dbReference type="AlphaFoldDB" id="A0A9Q9UF88"/>
<proteinExistence type="predicted"/>
<gene>
    <name evidence="1" type="ORF">C2S_11214</name>
</gene>
<dbReference type="Proteomes" id="UP000760494">
    <property type="component" value="Unassembled WGS sequence"/>
</dbReference>
<reference evidence="1" key="1">
    <citation type="submission" date="2019-05" db="EMBL/GenBank/DDBJ databases">
        <authorList>
            <person name="Piombo E."/>
        </authorList>
    </citation>
    <scope>NUCLEOTIDE SEQUENCE</scope>
    <source>
        <strain evidence="1">C2S</strain>
    </source>
</reference>
<protein>
    <submittedName>
        <fullName evidence="1">Uncharacterized protein</fullName>
    </submittedName>
</protein>
<sequence>MVFEMSERGSIYPREAVPSSNGKRCSVGTLLNLQRSAVRNLGARSDITAISCRHSRLNVTSQETGGSSYDEPYTKSSIPPMEDGILDQFIPLFLSHIHDSDVALTQLRNHQDLRYYTFNCLLIWHSYSVKRFCK</sequence>